<dbReference type="InterPro" id="IPR053871">
    <property type="entry name" value="CATSPERG_beta-prop"/>
</dbReference>
<evidence type="ECO:0000313" key="4">
    <source>
        <dbReference type="Proteomes" id="UP000694385"/>
    </source>
</evidence>
<gene>
    <name evidence="3" type="primary">Catsperg</name>
</gene>
<dbReference type="GeneTree" id="ENSGT00390000014139"/>
<dbReference type="PANTHER" id="PTHR14327">
    <property type="entry name" value="CATION CHANNEL SPERM-ASSOCIATED PROTEIN SUBUNIT GAMMA"/>
    <property type="match status" value="1"/>
</dbReference>
<reference evidence="3" key="1">
    <citation type="submission" date="2025-08" db="UniProtKB">
        <authorList>
            <consortium name="Ensembl"/>
        </authorList>
    </citation>
    <scope>IDENTIFICATION</scope>
</reference>
<dbReference type="Pfam" id="PF15064">
    <property type="entry name" value="CATSPERG_beta-prop"/>
    <property type="match status" value="1"/>
</dbReference>
<reference evidence="3" key="2">
    <citation type="submission" date="2025-09" db="UniProtKB">
        <authorList>
            <consortium name="Ensembl"/>
        </authorList>
    </citation>
    <scope>IDENTIFICATION</scope>
</reference>
<evidence type="ECO:0000259" key="2">
    <source>
        <dbReference type="Pfam" id="PF15064"/>
    </source>
</evidence>
<organism evidence="3 4">
    <name type="scientific">Jaculus jaculus</name>
    <name type="common">Lesser Egyptian jerboa</name>
    <dbReference type="NCBI Taxonomy" id="51337"/>
    <lineage>
        <taxon>Eukaryota</taxon>
        <taxon>Metazoa</taxon>
        <taxon>Chordata</taxon>
        <taxon>Craniata</taxon>
        <taxon>Vertebrata</taxon>
        <taxon>Euteleostomi</taxon>
        <taxon>Mammalia</taxon>
        <taxon>Eutheria</taxon>
        <taxon>Euarchontoglires</taxon>
        <taxon>Glires</taxon>
        <taxon>Rodentia</taxon>
        <taxon>Myomorpha</taxon>
        <taxon>Dipodoidea</taxon>
        <taxon>Dipodidae</taxon>
        <taxon>Dipodinae</taxon>
        <taxon>Jaculus</taxon>
    </lineage>
</organism>
<dbReference type="Ensembl" id="ENSJJAT00000022285.1">
    <property type="protein sequence ID" value="ENSJJAP00000015778.1"/>
    <property type="gene ID" value="ENSJJAG00000017800.1"/>
</dbReference>
<dbReference type="PANTHER" id="PTHR14327:SF1">
    <property type="entry name" value="CATION CHANNEL SPERM-ASSOCIATED AUXILIARY SUBUNIT GAMMA"/>
    <property type="match status" value="1"/>
</dbReference>
<feature type="chain" id="PRO_5034897442" description="CATSPERG beta-propeller domain-containing protein" evidence="1">
    <location>
        <begin position="39"/>
        <end position="213"/>
    </location>
</feature>
<keyword evidence="1" id="KW-0732">Signal</keyword>
<evidence type="ECO:0000256" key="1">
    <source>
        <dbReference type="SAM" id="SignalP"/>
    </source>
</evidence>
<feature type="domain" description="CATSPERG beta-propeller" evidence="2">
    <location>
        <begin position="72"/>
        <end position="204"/>
    </location>
</feature>
<proteinExistence type="predicted"/>
<keyword evidence="4" id="KW-1185">Reference proteome</keyword>
<dbReference type="Proteomes" id="UP000694385">
    <property type="component" value="Unassembled WGS sequence"/>
</dbReference>
<sequence>MVCWPVMSPASPVWQRVRVLWVLWALLTMLLEPWKTWATDSYNQCSWQVVLNKFETKYLGFPYYLKINYSCVGQLSIDSCWVGSYYCPLSGFSATIYDAISTESTLFIRQNQLVYYFTGSYNTLFKRNQDSSRWVRVLASECIKRLCPVYLGSNGSEYILALTTGKHEGYIHLGTIRDGRVSFQMLPEKWSVCEKLMGTHLSLDIWERQHKVS</sequence>
<dbReference type="GO" id="GO:0097228">
    <property type="term" value="C:sperm principal piece"/>
    <property type="evidence" value="ECO:0007669"/>
    <property type="project" value="InterPro"/>
</dbReference>
<evidence type="ECO:0000313" key="3">
    <source>
        <dbReference type="Ensembl" id="ENSJJAP00000015778.1"/>
    </source>
</evidence>
<accession>A0A8C5P1D0</accession>
<dbReference type="GO" id="GO:0036128">
    <property type="term" value="C:CatSper complex"/>
    <property type="evidence" value="ECO:0007669"/>
    <property type="project" value="InterPro"/>
</dbReference>
<dbReference type="InterPro" id="IPR028246">
    <property type="entry name" value="CATSPERG"/>
</dbReference>
<dbReference type="AlphaFoldDB" id="A0A8C5P1D0"/>
<name>A0A8C5P1D0_JACJA</name>
<feature type="signal peptide" evidence="1">
    <location>
        <begin position="1"/>
        <end position="38"/>
    </location>
</feature>
<protein>
    <recommendedName>
        <fullName evidence="2">CATSPERG beta-propeller domain-containing protein</fullName>
    </recommendedName>
</protein>